<evidence type="ECO:0000256" key="6">
    <source>
        <dbReference type="ARBA" id="ARBA00013321"/>
    </source>
</evidence>
<proteinExistence type="inferred from homology"/>
<dbReference type="Proteomes" id="UP000297258">
    <property type="component" value="Unassembled WGS sequence"/>
</dbReference>
<evidence type="ECO:0000313" key="14">
    <source>
        <dbReference type="Proteomes" id="UP000297258"/>
    </source>
</evidence>
<accession>A0A4Y9SUY6</accession>
<dbReference type="InterPro" id="IPR031717">
    <property type="entry name" value="ODO-1/KGD_C"/>
</dbReference>
<dbReference type="FunFam" id="1.10.287.1150:FF:000004">
    <property type="entry name" value="2-oxoglutarate dehydrogenase E1 component"/>
    <property type="match status" value="1"/>
</dbReference>
<dbReference type="AlphaFoldDB" id="A0A4Y9SUY6"/>
<dbReference type="GO" id="GO:0005829">
    <property type="term" value="C:cytosol"/>
    <property type="evidence" value="ECO:0007669"/>
    <property type="project" value="TreeGrafter"/>
</dbReference>
<dbReference type="Pfam" id="PF02779">
    <property type="entry name" value="Transket_pyr"/>
    <property type="match status" value="1"/>
</dbReference>
<dbReference type="Pfam" id="PF16078">
    <property type="entry name" value="2-oxogl_dehyd_N"/>
    <property type="match status" value="1"/>
</dbReference>
<evidence type="ECO:0000256" key="3">
    <source>
        <dbReference type="ARBA" id="ARBA00006936"/>
    </source>
</evidence>
<keyword evidence="8" id="KW-0786">Thiamine pyrophosphate</keyword>
<keyword evidence="9" id="KW-0324">Glycolysis</keyword>
<dbReference type="FunFam" id="3.40.50.12470:FF:000009">
    <property type="entry name" value="2-oxoglutarate dehydrogenase E1 component"/>
    <property type="match status" value="1"/>
</dbReference>
<dbReference type="InterPro" id="IPR005475">
    <property type="entry name" value="Transketolase-like_Pyr-bd"/>
</dbReference>
<evidence type="ECO:0000256" key="10">
    <source>
        <dbReference type="ARBA" id="ARBA00030680"/>
    </source>
</evidence>
<dbReference type="PIRSF" id="PIRSF000157">
    <property type="entry name" value="Oxoglu_dh_E1"/>
    <property type="match status" value="1"/>
</dbReference>
<dbReference type="InterPro" id="IPR042179">
    <property type="entry name" value="KGD_C_sf"/>
</dbReference>
<dbReference type="Gene3D" id="1.10.287.1150">
    <property type="entry name" value="TPP helical domain"/>
    <property type="match status" value="1"/>
</dbReference>
<dbReference type="PANTHER" id="PTHR23152">
    <property type="entry name" value="2-OXOGLUTARATE DEHYDROGENASE"/>
    <property type="match status" value="1"/>
</dbReference>
<evidence type="ECO:0000256" key="4">
    <source>
        <dbReference type="ARBA" id="ARBA00011301"/>
    </source>
</evidence>
<evidence type="ECO:0000256" key="9">
    <source>
        <dbReference type="ARBA" id="ARBA00023152"/>
    </source>
</evidence>
<dbReference type="CDD" id="cd02016">
    <property type="entry name" value="TPP_E1_OGDC_like"/>
    <property type="match status" value="1"/>
</dbReference>
<dbReference type="PANTHER" id="PTHR23152:SF4">
    <property type="entry name" value="2-OXOADIPATE DEHYDROGENASE COMPLEX COMPONENT E1"/>
    <property type="match status" value="1"/>
</dbReference>
<sequence>MMQQYEGNSYLFGGNAPYVEELYEAYLNNPGSVPDNWRAYFDAMQHVPAVDGSSRPDVDHSSVIASFAERAKQGPIRTVSAAADPEMGRKRVAVTQLIAAYRYLGSRWANLDPLQRQERPPLPELDPAFYGFSEADLDTVFNISNTYFGQENASLRDLLNMLRDTYCRAIGAEFMYISDPAEKRWLQERLESIRSTPTFTAEKKRHILERLTAAEGLERYLHTKYVGAKRFSLEGGESFIASMDEVIQRAGEQGVQEIVIGMAHRGRLNVLVNTLGKSPADLFEEFEGKHADDLPSGDVKYHQGFSSDVSTVGGPVHLSLAFNPSHLEIVNPVVEGSAKARMDRRGDPHGKQVLPVLVHGDAAFAGQGVVMETLNLAQTRGYGTGGTVHIVINNQIGFTTSDPRDSRSTIYCSDVVKMIEAPVLHVNGDDPEAVVLATQIALDYRVQFGKDIVVDIVCYRKLGHNEQDTPALTQPLMYKKIAKHPGTRKLYADKLATQGTISGDEADQMVAGFRNAMDAGKHTNDPVLTDFKNKYAVDWAPFLNKKWTDAADTAVPLTELKRLAQRVTTVPENFKLHSLVEKVLADRATMGRGELNLDWGMGEHLAYASLVASGYAVRLSGQDAGRGTFVHRHAVLHDQNREKWDAGIYVPLQNVSETQAPFTVIDSVLSEEAVLGFEYGYSTAEPNTLTIWEAQFGDFANGAQVVIDQFIASGEVKWGRASGLVMMLPHGYEGQGPEHSSARIERFLQLCADNNMQVVQPTTAAQIFHLLRRQMVRQFRKPLVIFTPKSLLRNKDAGSSLNELAKGGFQTVIGETDDKIEASKVKRVIACSGKVYYDLVNTRKTRGVTDVAIVRIEQMYPFPHKAFAAELKKFANATEVVWAQDEPQNQGPWFQIQHNIFESMESGQRLAYAGRPASAAPAVGYSDKHVAQQKELLDTAFAKLKGFVLTK</sequence>
<dbReference type="EMBL" id="SPUM01000136">
    <property type="protein sequence ID" value="TFW28566.1"/>
    <property type="molecule type" value="Genomic_DNA"/>
</dbReference>
<comment type="cofactor">
    <cofactor evidence="1">
        <name>thiamine diphosphate</name>
        <dbReference type="ChEBI" id="CHEBI:58937"/>
    </cofactor>
</comment>
<dbReference type="InterPro" id="IPR029061">
    <property type="entry name" value="THDP-binding"/>
</dbReference>
<dbReference type="RefSeq" id="WP_135191579.1">
    <property type="nucleotide sequence ID" value="NZ_SPUM01000136.1"/>
</dbReference>
<comment type="subunit">
    <text evidence="4">Homodimer. Part of the 2-oxoglutarate dehydrogenase (OGDH) complex composed of E1 (2-oxoglutarate dehydrogenase), E2 (dihydrolipoamide succinyltransferase) and E3 (dihydrolipoamide dehydrogenase); the complex contains multiple copies of the three enzymatic components (E1, E2 and E3).</text>
</comment>
<evidence type="ECO:0000256" key="7">
    <source>
        <dbReference type="ARBA" id="ARBA00023002"/>
    </source>
</evidence>
<dbReference type="GO" id="GO:0030976">
    <property type="term" value="F:thiamine pyrophosphate binding"/>
    <property type="evidence" value="ECO:0007669"/>
    <property type="project" value="InterPro"/>
</dbReference>
<dbReference type="EC" id="1.2.4.2" evidence="5"/>
<comment type="catalytic activity">
    <reaction evidence="11">
        <text>N(6)-[(R)-lipoyl]-L-lysyl-[protein] + 2-oxoglutarate + H(+) = N(6)-[(R)-S(8)-succinyldihydrolipoyl]-L-lysyl-[protein] + CO2</text>
        <dbReference type="Rhea" id="RHEA:12188"/>
        <dbReference type="Rhea" id="RHEA-COMP:10474"/>
        <dbReference type="Rhea" id="RHEA-COMP:20092"/>
        <dbReference type="ChEBI" id="CHEBI:15378"/>
        <dbReference type="ChEBI" id="CHEBI:16526"/>
        <dbReference type="ChEBI" id="CHEBI:16810"/>
        <dbReference type="ChEBI" id="CHEBI:83099"/>
        <dbReference type="ChEBI" id="CHEBI:83120"/>
        <dbReference type="EC" id="1.2.4.2"/>
    </reaction>
</comment>
<evidence type="ECO:0000313" key="13">
    <source>
        <dbReference type="EMBL" id="TFW28566.1"/>
    </source>
</evidence>
<evidence type="ECO:0000256" key="5">
    <source>
        <dbReference type="ARBA" id="ARBA00012280"/>
    </source>
</evidence>
<dbReference type="Gene3D" id="3.40.50.12470">
    <property type="match status" value="1"/>
</dbReference>
<comment type="caution">
    <text evidence="13">The sequence shown here is derived from an EMBL/GenBank/DDBJ whole genome shotgun (WGS) entry which is preliminary data.</text>
</comment>
<dbReference type="InterPro" id="IPR032106">
    <property type="entry name" value="2-oxogl_dehyd_N"/>
</dbReference>
<dbReference type="InterPro" id="IPR011603">
    <property type="entry name" value="2oxoglutarate_DH_E1"/>
</dbReference>
<reference evidence="13 14" key="1">
    <citation type="submission" date="2019-03" db="EMBL/GenBank/DDBJ databases">
        <title>Draft genome of Massilia hortus sp. nov., a novel bacterial species of the Oxalobacteraceae family.</title>
        <authorList>
            <person name="Peta V."/>
            <person name="Raths R."/>
            <person name="Bucking H."/>
        </authorList>
    </citation>
    <scope>NUCLEOTIDE SEQUENCE [LARGE SCALE GENOMIC DNA]</scope>
    <source>
        <strain evidence="13 14">ONC3</strain>
    </source>
</reference>
<keyword evidence="7 13" id="KW-0560">Oxidoreductase</keyword>
<evidence type="ECO:0000256" key="11">
    <source>
        <dbReference type="ARBA" id="ARBA00051911"/>
    </source>
</evidence>
<evidence type="ECO:0000259" key="12">
    <source>
        <dbReference type="SMART" id="SM00861"/>
    </source>
</evidence>
<name>A0A4Y9SUY6_9BURK</name>
<gene>
    <name evidence="13" type="ORF">E4O92_20810</name>
</gene>
<organism evidence="13 14">
    <name type="scientific">Massilia horti</name>
    <dbReference type="NCBI Taxonomy" id="2562153"/>
    <lineage>
        <taxon>Bacteria</taxon>
        <taxon>Pseudomonadati</taxon>
        <taxon>Pseudomonadota</taxon>
        <taxon>Betaproteobacteria</taxon>
        <taxon>Burkholderiales</taxon>
        <taxon>Oxalobacteraceae</taxon>
        <taxon>Telluria group</taxon>
        <taxon>Massilia</taxon>
    </lineage>
</organism>
<comment type="similarity">
    <text evidence="3">Belongs to the alpha-ketoglutarate dehydrogenase family.</text>
</comment>
<feature type="domain" description="Transketolase-like pyrimidine-binding" evidence="12">
    <location>
        <begin position="597"/>
        <end position="794"/>
    </location>
</feature>
<protein>
    <recommendedName>
        <fullName evidence="6">2-oxoglutarate dehydrogenase E1 component</fullName>
        <ecNumber evidence="5">1.2.4.2</ecNumber>
    </recommendedName>
    <alternativeName>
        <fullName evidence="10">Alpha-ketoglutarate dehydrogenase</fullName>
    </alternativeName>
</protein>
<keyword evidence="14" id="KW-1185">Reference proteome</keyword>
<dbReference type="GO" id="GO:0004591">
    <property type="term" value="F:oxoglutarate dehydrogenase (succinyl-transferring) activity"/>
    <property type="evidence" value="ECO:0007669"/>
    <property type="project" value="UniProtKB-EC"/>
</dbReference>
<dbReference type="NCBIfam" id="NF008907">
    <property type="entry name" value="PRK12270.1"/>
    <property type="match status" value="1"/>
</dbReference>
<dbReference type="GO" id="GO:0045252">
    <property type="term" value="C:oxoglutarate dehydrogenase complex"/>
    <property type="evidence" value="ECO:0007669"/>
    <property type="project" value="TreeGrafter"/>
</dbReference>
<dbReference type="InterPro" id="IPR001017">
    <property type="entry name" value="DH_E1"/>
</dbReference>
<comment type="function">
    <text evidence="2">E1 component of the 2-oxoglutarate dehydrogenase (OGDH) complex which catalyzes the decarboxylation of 2-oxoglutarate, the first step in the conversion of 2-oxoglutarate to succinyl-CoA and CO(2).</text>
</comment>
<dbReference type="Pfam" id="PF00676">
    <property type="entry name" value="E1_dh"/>
    <property type="match status" value="1"/>
</dbReference>
<dbReference type="SUPFAM" id="SSF52518">
    <property type="entry name" value="Thiamin diphosphate-binding fold (THDP-binding)"/>
    <property type="match status" value="2"/>
</dbReference>
<evidence type="ECO:0000256" key="8">
    <source>
        <dbReference type="ARBA" id="ARBA00023052"/>
    </source>
</evidence>
<dbReference type="NCBIfam" id="NF006914">
    <property type="entry name" value="PRK09404.1"/>
    <property type="match status" value="1"/>
</dbReference>
<dbReference type="Gene3D" id="3.40.50.11610">
    <property type="entry name" value="Multifunctional 2-oxoglutarate metabolism enzyme, C-terminal domain"/>
    <property type="match status" value="1"/>
</dbReference>
<dbReference type="GO" id="GO:0006096">
    <property type="term" value="P:glycolytic process"/>
    <property type="evidence" value="ECO:0007669"/>
    <property type="project" value="UniProtKB-KW"/>
</dbReference>
<dbReference type="GO" id="GO:0006099">
    <property type="term" value="P:tricarboxylic acid cycle"/>
    <property type="evidence" value="ECO:0007669"/>
    <property type="project" value="TreeGrafter"/>
</dbReference>
<evidence type="ECO:0000256" key="2">
    <source>
        <dbReference type="ARBA" id="ARBA00003906"/>
    </source>
</evidence>
<dbReference type="OrthoDB" id="9759785at2"/>
<dbReference type="Gene3D" id="3.40.50.970">
    <property type="match status" value="1"/>
</dbReference>
<evidence type="ECO:0000256" key="1">
    <source>
        <dbReference type="ARBA" id="ARBA00001964"/>
    </source>
</evidence>
<dbReference type="Pfam" id="PF16870">
    <property type="entry name" value="OxoGdeHyase_C"/>
    <property type="match status" value="1"/>
</dbReference>
<dbReference type="SMART" id="SM00861">
    <property type="entry name" value="Transket_pyr"/>
    <property type="match status" value="1"/>
</dbReference>
<dbReference type="NCBIfam" id="TIGR00239">
    <property type="entry name" value="2oxo_dh_E1"/>
    <property type="match status" value="1"/>
</dbReference>